<feature type="transmembrane region" description="Helical" evidence="1">
    <location>
        <begin position="12"/>
        <end position="34"/>
    </location>
</feature>
<sequence>MKNNKGFSLIEIMVSLPIALTVLGAVGAAIIAFYSMSSRTKENISTDQELNLMLNSLRTAARLGINVRWANTSGGGLRNTGSQPSGGEGYVLNNFTYSQFTHLNGPAPLMYFNRETAQSGTSAPRATALFFVPPTANTPGQLQLTLANTAGALTLSPCLATGPCTANPPPSVILNNVVGVRLYDNQNSPVYRMMNSVKLGITVRSFIANSDKPRRYCPQADWAASCADGGPYRDFERIVVLQFDNNRQDSMNAGFDLPYGVYFFRPAGPRWSN</sequence>
<keyword evidence="1" id="KW-0812">Transmembrane</keyword>
<organism evidence="2 3">
    <name type="scientific">Bdellovibrio bacteriovorus</name>
    <dbReference type="NCBI Taxonomy" id="959"/>
    <lineage>
        <taxon>Bacteria</taxon>
        <taxon>Pseudomonadati</taxon>
        <taxon>Bdellovibrionota</taxon>
        <taxon>Bdellovibrionia</taxon>
        <taxon>Bdellovibrionales</taxon>
        <taxon>Pseudobdellovibrionaceae</taxon>
        <taxon>Bdellovibrio</taxon>
    </lineage>
</organism>
<dbReference type="AlphaFoldDB" id="A0A150WH35"/>
<comment type="caution">
    <text evidence="2">The sequence shown here is derived from an EMBL/GenBank/DDBJ whole genome shotgun (WGS) entry which is preliminary data.</text>
</comment>
<evidence type="ECO:0000256" key="1">
    <source>
        <dbReference type="SAM" id="Phobius"/>
    </source>
</evidence>
<keyword evidence="1" id="KW-1133">Transmembrane helix</keyword>
<evidence type="ECO:0008006" key="4">
    <source>
        <dbReference type="Google" id="ProtNLM"/>
    </source>
</evidence>
<protein>
    <recommendedName>
        <fullName evidence="4">Prepilin-type N-terminal cleavage/methylation domain-containing protein</fullName>
    </recommendedName>
</protein>
<keyword evidence="3" id="KW-1185">Reference proteome</keyword>
<evidence type="ECO:0000313" key="3">
    <source>
        <dbReference type="Proteomes" id="UP000075320"/>
    </source>
</evidence>
<proteinExistence type="predicted"/>
<reference evidence="2 3" key="1">
    <citation type="submission" date="2016-03" db="EMBL/GenBank/DDBJ databases">
        <authorList>
            <person name="Ploux O."/>
        </authorList>
    </citation>
    <scope>NUCLEOTIDE SEQUENCE [LARGE SCALE GENOMIC DNA]</scope>
    <source>
        <strain evidence="2 3">R0</strain>
    </source>
</reference>
<accession>A0A150WH35</accession>
<dbReference type="Proteomes" id="UP000075320">
    <property type="component" value="Unassembled WGS sequence"/>
</dbReference>
<dbReference type="OrthoDB" id="5817298at2"/>
<dbReference type="RefSeq" id="WP_061836330.1">
    <property type="nucleotide sequence ID" value="NZ_LUKE01000005.1"/>
</dbReference>
<name>A0A150WH35_BDEBC</name>
<dbReference type="EMBL" id="LUKE01000005">
    <property type="protein sequence ID" value="KYG62369.1"/>
    <property type="molecule type" value="Genomic_DNA"/>
</dbReference>
<gene>
    <name evidence="2" type="ORF">AZI86_16155</name>
</gene>
<keyword evidence="1" id="KW-0472">Membrane</keyword>
<evidence type="ECO:0000313" key="2">
    <source>
        <dbReference type="EMBL" id="KYG62369.1"/>
    </source>
</evidence>